<feature type="compositionally biased region" description="Basic and acidic residues" evidence="1">
    <location>
        <begin position="75"/>
        <end position="102"/>
    </location>
</feature>
<comment type="caution">
    <text evidence="2">The sequence shown here is derived from an EMBL/GenBank/DDBJ whole genome shotgun (WGS) entry which is preliminary data.</text>
</comment>
<feature type="compositionally biased region" description="Polar residues" evidence="1">
    <location>
        <begin position="61"/>
        <end position="70"/>
    </location>
</feature>
<evidence type="ECO:0000313" key="3">
    <source>
        <dbReference type="Proteomes" id="UP001488838"/>
    </source>
</evidence>
<dbReference type="EMBL" id="JBBHLL010000060">
    <property type="protein sequence ID" value="KAK7822150.1"/>
    <property type="molecule type" value="Genomic_DNA"/>
</dbReference>
<reference evidence="2 3" key="1">
    <citation type="journal article" date="2023" name="bioRxiv">
        <title>Conserved and derived expression patterns and positive selection on dental genes reveal complex evolutionary context of ever-growing rodent molars.</title>
        <authorList>
            <person name="Calamari Z.T."/>
            <person name="Song A."/>
            <person name="Cohen E."/>
            <person name="Akter M."/>
            <person name="Roy R.D."/>
            <person name="Hallikas O."/>
            <person name="Christensen M.M."/>
            <person name="Li P."/>
            <person name="Marangoni P."/>
            <person name="Jernvall J."/>
            <person name="Klein O.D."/>
        </authorList>
    </citation>
    <scope>NUCLEOTIDE SEQUENCE [LARGE SCALE GENOMIC DNA]</scope>
    <source>
        <strain evidence="2">V071</strain>
    </source>
</reference>
<protein>
    <submittedName>
        <fullName evidence="2">Uncharacterized protein</fullName>
    </submittedName>
</protein>
<feature type="region of interest" description="Disordered" evidence="1">
    <location>
        <begin position="52"/>
        <end position="161"/>
    </location>
</feature>
<gene>
    <name evidence="2" type="ORF">U0070_000714</name>
</gene>
<feature type="non-terminal residue" evidence="2">
    <location>
        <position position="1"/>
    </location>
</feature>
<name>A0AAW0J5X8_MYOGA</name>
<sequence>SRDILQLSPGECRSQSGDREDGVGSSVLGGVLSVGASPVAYSFSCLGTTVHSKCSEEDTNTPRQTSQGDGPTQFDHGESHKEWIAEERETQKDQESVKREEEAGIPLRPSWDEMEGKGAKRTVTVAGLAGEPWRKRVQQAPNSSEVHLASSESEPEGLKCP</sequence>
<evidence type="ECO:0000256" key="1">
    <source>
        <dbReference type="SAM" id="MobiDB-lite"/>
    </source>
</evidence>
<proteinExistence type="predicted"/>
<keyword evidence="3" id="KW-1185">Reference proteome</keyword>
<feature type="region of interest" description="Disordered" evidence="1">
    <location>
        <begin position="1"/>
        <end position="30"/>
    </location>
</feature>
<organism evidence="2 3">
    <name type="scientific">Myodes glareolus</name>
    <name type="common">Bank vole</name>
    <name type="synonym">Clethrionomys glareolus</name>
    <dbReference type="NCBI Taxonomy" id="447135"/>
    <lineage>
        <taxon>Eukaryota</taxon>
        <taxon>Metazoa</taxon>
        <taxon>Chordata</taxon>
        <taxon>Craniata</taxon>
        <taxon>Vertebrata</taxon>
        <taxon>Euteleostomi</taxon>
        <taxon>Mammalia</taxon>
        <taxon>Eutheria</taxon>
        <taxon>Euarchontoglires</taxon>
        <taxon>Glires</taxon>
        <taxon>Rodentia</taxon>
        <taxon>Myomorpha</taxon>
        <taxon>Muroidea</taxon>
        <taxon>Cricetidae</taxon>
        <taxon>Arvicolinae</taxon>
        <taxon>Myodes</taxon>
    </lineage>
</organism>
<dbReference type="Proteomes" id="UP001488838">
    <property type="component" value="Unassembled WGS sequence"/>
</dbReference>
<evidence type="ECO:0000313" key="2">
    <source>
        <dbReference type="EMBL" id="KAK7822150.1"/>
    </source>
</evidence>
<dbReference type="AlphaFoldDB" id="A0AAW0J5X8"/>
<accession>A0AAW0J5X8</accession>